<comment type="caution">
    <text evidence="3">The sequence shown here is derived from an EMBL/GenBank/DDBJ whole genome shotgun (WGS) entry which is preliminary data.</text>
</comment>
<evidence type="ECO:0000256" key="1">
    <source>
        <dbReference type="SAM" id="MobiDB-lite"/>
    </source>
</evidence>
<name>A0AA41PWM1_9ACTN</name>
<feature type="compositionally biased region" description="Pro residues" evidence="1">
    <location>
        <begin position="160"/>
        <end position="172"/>
    </location>
</feature>
<sequence length="399" mass="40080">MHPGRWLDRHLPFPRGRRHFRRWRRTRPFWGGFYLILGGVEIILIPMSPLSILITLGVGGLAALAIGSVLVIAGLCLWFLPAQRHFVSLVALIASVVSFAATNLGGFLLGMALGVLGSSMGFGWKPRKPTAAEGAGPGVGGDDDGAGSTKSGAAAAGPDPGTPAGPPGPAVPAGPAGSPDAAGPPAAAGSTAAGSARAGSAGTAGPGAGPSPGTGRTGPTGAALALPLLLIAATIGTAAPKAHAAGCAGGGECLRPALDAVSAAATVGERPPTVTATYFAPIGFALVEITDLPTRNGPLRVLKLRMGAAQLGDYRLTTNDGSPTYRIGADQLNLNGDVVIYVTWLYGCIEGLICFTFSAEGLPLPPIIPPFVFMTDVKAGQALVDSDIIRAKNLAIETG</sequence>
<organism evidence="3 4">
    <name type="scientific">Yinghuangia soli</name>
    <dbReference type="NCBI Taxonomy" id="2908204"/>
    <lineage>
        <taxon>Bacteria</taxon>
        <taxon>Bacillati</taxon>
        <taxon>Actinomycetota</taxon>
        <taxon>Actinomycetes</taxon>
        <taxon>Kitasatosporales</taxon>
        <taxon>Streptomycetaceae</taxon>
        <taxon>Yinghuangia</taxon>
    </lineage>
</organism>
<feature type="transmembrane region" description="Helical" evidence="2">
    <location>
        <begin position="52"/>
        <end position="80"/>
    </location>
</feature>
<feature type="transmembrane region" description="Helical" evidence="2">
    <location>
        <begin position="87"/>
        <end position="116"/>
    </location>
</feature>
<evidence type="ECO:0000256" key="2">
    <source>
        <dbReference type="SAM" id="Phobius"/>
    </source>
</evidence>
<feature type="region of interest" description="Disordered" evidence="1">
    <location>
        <begin position="128"/>
        <end position="220"/>
    </location>
</feature>
<proteinExistence type="predicted"/>
<protein>
    <submittedName>
        <fullName evidence="3">DUF6114 domain-containing protein</fullName>
    </submittedName>
</protein>
<evidence type="ECO:0000313" key="4">
    <source>
        <dbReference type="Proteomes" id="UP001165378"/>
    </source>
</evidence>
<feature type="compositionally biased region" description="Gly residues" evidence="1">
    <location>
        <begin position="202"/>
        <end position="218"/>
    </location>
</feature>
<feature type="compositionally biased region" description="Low complexity" evidence="1">
    <location>
        <begin position="173"/>
        <end position="201"/>
    </location>
</feature>
<feature type="transmembrane region" description="Helical" evidence="2">
    <location>
        <begin position="28"/>
        <end position="46"/>
    </location>
</feature>
<keyword evidence="2" id="KW-0812">Transmembrane</keyword>
<keyword evidence="2" id="KW-1133">Transmembrane helix</keyword>
<reference evidence="3" key="1">
    <citation type="submission" date="2022-01" db="EMBL/GenBank/DDBJ databases">
        <title>Genome-Based Taxonomic Classification of the Phylum Actinobacteria.</title>
        <authorList>
            <person name="Gao Y."/>
        </authorList>
    </citation>
    <scope>NUCLEOTIDE SEQUENCE</scope>
    <source>
        <strain evidence="3">KLBMP 8922</strain>
    </source>
</reference>
<keyword evidence="4" id="KW-1185">Reference proteome</keyword>
<dbReference type="Proteomes" id="UP001165378">
    <property type="component" value="Unassembled WGS sequence"/>
</dbReference>
<dbReference type="Pfam" id="PF19609">
    <property type="entry name" value="DUF6114"/>
    <property type="match status" value="1"/>
</dbReference>
<keyword evidence="2" id="KW-0472">Membrane</keyword>
<dbReference type="InterPro" id="IPR046096">
    <property type="entry name" value="DUF6114"/>
</dbReference>
<dbReference type="EMBL" id="JAKFHA010000001">
    <property type="protein sequence ID" value="MCF2525912.1"/>
    <property type="molecule type" value="Genomic_DNA"/>
</dbReference>
<evidence type="ECO:0000313" key="3">
    <source>
        <dbReference type="EMBL" id="MCF2525912.1"/>
    </source>
</evidence>
<dbReference type="RefSeq" id="WP_235049983.1">
    <property type="nucleotide sequence ID" value="NZ_JAKFHA010000001.1"/>
</dbReference>
<gene>
    <name evidence="3" type="ORF">LZ495_01560</name>
</gene>
<dbReference type="AlphaFoldDB" id="A0AA41PWM1"/>
<accession>A0AA41PWM1</accession>
<feature type="compositionally biased region" description="Low complexity" evidence="1">
    <location>
        <begin position="146"/>
        <end position="159"/>
    </location>
</feature>